<name>X0UIH4_9ZZZZ</name>
<dbReference type="AlphaFoldDB" id="X0UIH4"/>
<sequence>FVGLDNLSGEDDALTMFEQMDPDQSGRAVFQDFCDYLSEAEIEANTDLGMLLAGSSLKSRKIEEETFSAPITEAPQDANPEPEHIVEETEAPSDESEPEPQALDEPAEEPVEAEVDEPELEPEALDEPAEEPVEAEVDEPEPETEDLEEPAEEL</sequence>
<dbReference type="PROSITE" id="PS50222">
    <property type="entry name" value="EF_HAND_2"/>
    <property type="match status" value="1"/>
</dbReference>
<reference evidence="3" key="1">
    <citation type="journal article" date="2014" name="Front. Microbiol.">
        <title>High frequency of phylogenetically diverse reductive dehalogenase-homologous genes in deep subseafloor sedimentary metagenomes.</title>
        <authorList>
            <person name="Kawai M."/>
            <person name="Futagami T."/>
            <person name="Toyoda A."/>
            <person name="Takaki Y."/>
            <person name="Nishi S."/>
            <person name="Hori S."/>
            <person name="Arai W."/>
            <person name="Tsubouchi T."/>
            <person name="Morono Y."/>
            <person name="Uchiyama I."/>
            <person name="Ito T."/>
            <person name="Fujiyama A."/>
            <person name="Inagaki F."/>
            <person name="Takami H."/>
        </authorList>
    </citation>
    <scope>NUCLEOTIDE SEQUENCE</scope>
    <source>
        <strain evidence="3">Expedition CK06-06</strain>
    </source>
</reference>
<accession>X0UIH4</accession>
<evidence type="ECO:0000313" key="3">
    <source>
        <dbReference type="EMBL" id="GAF88315.1"/>
    </source>
</evidence>
<comment type="caution">
    <text evidence="3">The sequence shown here is derived from an EMBL/GenBank/DDBJ whole genome shotgun (WGS) entry which is preliminary data.</text>
</comment>
<gene>
    <name evidence="3" type="ORF">S01H1_29188</name>
</gene>
<protein>
    <recommendedName>
        <fullName evidence="2">EF-hand domain-containing protein</fullName>
    </recommendedName>
</protein>
<dbReference type="InterPro" id="IPR002048">
    <property type="entry name" value="EF_hand_dom"/>
</dbReference>
<evidence type="ECO:0000259" key="2">
    <source>
        <dbReference type="PROSITE" id="PS50222"/>
    </source>
</evidence>
<organism evidence="3">
    <name type="scientific">marine sediment metagenome</name>
    <dbReference type="NCBI Taxonomy" id="412755"/>
    <lineage>
        <taxon>unclassified sequences</taxon>
        <taxon>metagenomes</taxon>
        <taxon>ecological metagenomes</taxon>
    </lineage>
</organism>
<proteinExistence type="predicted"/>
<feature type="compositionally biased region" description="Acidic residues" evidence="1">
    <location>
        <begin position="88"/>
        <end position="98"/>
    </location>
</feature>
<dbReference type="EMBL" id="BARS01017882">
    <property type="protein sequence ID" value="GAF88315.1"/>
    <property type="molecule type" value="Genomic_DNA"/>
</dbReference>
<feature type="region of interest" description="Disordered" evidence="1">
    <location>
        <begin position="64"/>
        <end position="154"/>
    </location>
</feature>
<feature type="compositionally biased region" description="Acidic residues" evidence="1">
    <location>
        <begin position="105"/>
        <end position="154"/>
    </location>
</feature>
<feature type="non-terminal residue" evidence="3">
    <location>
        <position position="1"/>
    </location>
</feature>
<evidence type="ECO:0000256" key="1">
    <source>
        <dbReference type="SAM" id="MobiDB-lite"/>
    </source>
</evidence>
<dbReference type="GO" id="GO:0005509">
    <property type="term" value="F:calcium ion binding"/>
    <property type="evidence" value="ECO:0007669"/>
    <property type="project" value="InterPro"/>
</dbReference>
<feature type="domain" description="EF-hand" evidence="2">
    <location>
        <begin position="8"/>
        <end position="43"/>
    </location>
</feature>